<dbReference type="EMBL" id="ANOF01000127">
    <property type="protein sequence ID" value="EMI25363.1"/>
    <property type="molecule type" value="Genomic_DNA"/>
</dbReference>
<protein>
    <submittedName>
        <fullName evidence="2">Uncharacterized protein</fullName>
    </submittedName>
</protein>
<accession>M5S184</accession>
<evidence type="ECO:0000313" key="2">
    <source>
        <dbReference type="EMBL" id="EMI25363.1"/>
    </source>
</evidence>
<reference evidence="2 3" key="1">
    <citation type="journal article" date="2013" name="Mar. Genomics">
        <title>Expression of sulfatases in Rhodopirellula baltica and the diversity of sulfatases in the genus Rhodopirellula.</title>
        <authorList>
            <person name="Wegner C.E."/>
            <person name="Richter-Heitmann T."/>
            <person name="Klindworth A."/>
            <person name="Klockow C."/>
            <person name="Richter M."/>
            <person name="Achstetter T."/>
            <person name="Glockner F.O."/>
            <person name="Harder J."/>
        </authorList>
    </citation>
    <scope>NUCLEOTIDE SEQUENCE [LARGE SCALE GENOMIC DNA]</scope>
    <source>
        <strain evidence="2 3">SH398</strain>
    </source>
</reference>
<sequence length="43" mass="4731">MVERSRCSASRNQSLRGPGNCADLIVEDEGSMQSDSEIREDSD</sequence>
<proteinExistence type="predicted"/>
<evidence type="ECO:0000256" key="1">
    <source>
        <dbReference type="SAM" id="MobiDB-lite"/>
    </source>
</evidence>
<comment type="caution">
    <text evidence="2">The sequence shown here is derived from an EMBL/GenBank/DDBJ whole genome shotgun (WGS) entry which is preliminary data.</text>
</comment>
<gene>
    <name evidence="2" type="ORF">RESH_04088</name>
</gene>
<feature type="region of interest" description="Disordered" evidence="1">
    <location>
        <begin position="1"/>
        <end position="43"/>
    </location>
</feature>
<organism evidence="2 3">
    <name type="scientific">Rhodopirellula europaea SH398</name>
    <dbReference type="NCBI Taxonomy" id="1263868"/>
    <lineage>
        <taxon>Bacteria</taxon>
        <taxon>Pseudomonadati</taxon>
        <taxon>Planctomycetota</taxon>
        <taxon>Planctomycetia</taxon>
        <taxon>Pirellulales</taxon>
        <taxon>Pirellulaceae</taxon>
        <taxon>Rhodopirellula</taxon>
    </lineage>
</organism>
<evidence type="ECO:0000313" key="3">
    <source>
        <dbReference type="Proteomes" id="UP000011996"/>
    </source>
</evidence>
<dbReference type="AlphaFoldDB" id="M5S184"/>
<dbReference type="STRING" id="1263868.RESH_04088"/>
<name>M5S184_9BACT</name>
<dbReference type="Proteomes" id="UP000011996">
    <property type="component" value="Unassembled WGS sequence"/>
</dbReference>